<dbReference type="InterPro" id="IPR036259">
    <property type="entry name" value="MFS_trans_sf"/>
</dbReference>
<keyword evidence="5 7" id="KW-1133">Transmembrane helix</keyword>
<dbReference type="Gene3D" id="1.20.59.10">
    <property type="entry name" value="Chorismate mutase"/>
    <property type="match status" value="1"/>
</dbReference>
<dbReference type="GO" id="GO:0022857">
    <property type="term" value="F:transmembrane transporter activity"/>
    <property type="evidence" value="ECO:0007669"/>
    <property type="project" value="InterPro"/>
</dbReference>
<feature type="transmembrane region" description="Helical" evidence="7">
    <location>
        <begin position="292"/>
        <end position="314"/>
    </location>
</feature>
<feature type="transmembrane region" description="Helical" evidence="7">
    <location>
        <begin position="320"/>
        <end position="342"/>
    </location>
</feature>
<name>A0A0R1V7P3_9LACO</name>
<evidence type="ECO:0000256" key="4">
    <source>
        <dbReference type="ARBA" id="ARBA00022692"/>
    </source>
</evidence>
<feature type="transmembrane region" description="Helical" evidence="7">
    <location>
        <begin position="61"/>
        <end position="82"/>
    </location>
</feature>
<comment type="caution">
    <text evidence="10">The sequence shown here is derived from an EMBL/GenBank/DDBJ whole genome shotgun (WGS) entry which is preliminary data.</text>
</comment>
<evidence type="ECO:0000256" key="6">
    <source>
        <dbReference type="ARBA" id="ARBA00023136"/>
    </source>
</evidence>
<dbReference type="STRING" id="1423801.FD50_GL000299"/>
<feature type="domain" description="Chorismate mutase" evidence="9">
    <location>
        <begin position="404"/>
        <end position="494"/>
    </location>
</feature>
<dbReference type="GO" id="GO:0005886">
    <property type="term" value="C:plasma membrane"/>
    <property type="evidence" value="ECO:0007669"/>
    <property type="project" value="UniProtKB-SubCell"/>
</dbReference>
<dbReference type="Gene3D" id="1.20.1250.20">
    <property type="entry name" value="MFS general substrate transporter like domains"/>
    <property type="match status" value="1"/>
</dbReference>
<feature type="transmembrane region" description="Helical" evidence="7">
    <location>
        <begin position="178"/>
        <end position="200"/>
    </location>
</feature>
<dbReference type="Pfam" id="PF01817">
    <property type="entry name" value="CM_2"/>
    <property type="match status" value="1"/>
</dbReference>
<dbReference type="SUPFAM" id="SSF103473">
    <property type="entry name" value="MFS general substrate transporter"/>
    <property type="match status" value="1"/>
</dbReference>
<keyword evidence="6 7" id="KW-0472">Membrane</keyword>
<dbReference type="InterPro" id="IPR036263">
    <property type="entry name" value="Chorismate_II_sf"/>
</dbReference>
<evidence type="ECO:0000256" key="3">
    <source>
        <dbReference type="ARBA" id="ARBA00022448"/>
    </source>
</evidence>
<evidence type="ECO:0000313" key="10">
    <source>
        <dbReference type="EMBL" id="KRL99029.1"/>
    </source>
</evidence>
<dbReference type="PATRIC" id="fig|1423801.4.peg.306"/>
<feature type="transmembrane region" description="Helical" evidence="7">
    <location>
        <begin position="30"/>
        <end position="49"/>
    </location>
</feature>
<organism evidence="10 11">
    <name type="scientific">Liquorilactobacillus satsumensis DSM 16230 = JCM 12392</name>
    <dbReference type="NCBI Taxonomy" id="1423801"/>
    <lineage>
        <taxon>Bacteria</taxon>
        <taxon>Bacillati</taxon>
        <taxon>Bacillota</taxon>
        <taxon>Bacilli</taxon>
        <taxon>Lactobacillales</taxon>
        <taxon>Lactobacillaceae</taxon>
        <taxon>Liquorilactobacillus</taxon>
    </lineage>
</organism>
<dbReference type="GO" id="GO:0046417">
    <property type="term" value="P:chorismate metabolic process"/>
    <property type="evidence" value="ECO:0007669"/>
    <property type="project" value="InterPro"/>
</dbReference>
<proteinExistence type="inferred from homology"/>
<dbReference type="PANTHER" id="PTHR23514:SF3">
    <property type="entry name" value="BYPASS OF STOP CODON PROTEIN 6"/>
    <property type="match status" value="1"/>
</dbReference>
<feature type="domain" description="Major facilitator superfamily (MFS) profile" evidence="8">
    <location>
        <begin position="28"/>
        <end position="408"/>
    </location>
</feature>
<evidence type="ECO:0000259" key="9">
    <source>
        <dbReference type="PROSITE" id="PS51168"/>
    </source>
</evidence>
<sequence length="495" mass="54690">MDFKSPTGFFISTNQGGILMDTNMKKRLSLSLYLNYFVHGIGLIILAQNMQTLGHLWQSPLATVSYVISGVGIGRLLAYLLLGSLADRYGRKSFVFLGMGSYLLFFVGILLAPNIQVAYLLAILAGVANSALDSGTYPTFAELGDRSSSANVLLKAFISLGEFVLPLCVALLENQNWWFGWSFILAALVLSFNFFLLLPLEFPPMNRPQKSVLSKKTANSFRKKLAFVALTLYGYTSMALMILYTQWITLYATQELQMNNVAAHFLLSLYSIGSITGVLLIFWLLRSGFSELTLLLGLNCGSLVALLLLCFIHVSWLAEIASLLFGLTAASGVMQIGLNIFLRLAPERKGLTTGIFFTLGSLASFSIPVITGWLSQQGVAAALEFNLIISLCGLLLALSIRLALGKPHSLTTVRSKISLLDRLIVRLLAQRFKAVDQVAAFKRTHELPVLDSSRENIVLENIARHCPDQQLEPYLQDIYSNIMANSRKYQEKKIN</sequence>
<dbReference type="InterPro" id="IPR011701">
    <property type="entry name" value="MFS"/>
</dbReference>
<keyword evidence="3" id="KW-0813">Transport</keyword>
<dbReference type="PANTHER" id="PTHR23514">
    <property type="entry name" value="BYPASS OF STOP CODON PROTEIN 6"/>
    <property type="match status" value="1"/>
</dbReference>
<gene>
    <name evidence="10" type="ORF">FD50_GL000299</name>
</gene>
<accession>A0A0R1V7P3</accession>
<keyword evidence="4 7" id="KW-0812">Transmembrane</keyword>
<dbReference type="EMBL" id="AZFQ01000034">
    <property type="protein sequence ID" value="KRL99029.1"/>
    <property type="molecule type" value="Genomic_DNA"/>
</dbReference>
<evidence type="ECO:0000313" key="11">
    <source>
        <dbReference type="Proteomes" id="UP000051166"/>
    </source>
</evidence>
<evidence type="ECO:0000256" key="1">
    <source>
        <dbReference type="ARBA" id="ARBA00004651"/>
    </source>
</evidence>
<evidence type="ECO:0000259" key="8">
    <source>
        <dbReference type="PROSITE" id="PS50850"/>
    </source>
</evidence>
<comment type="subcellular location">
    <subcellularLocation>
        <location evidence="1">Cell membrane</location>
        <topology evidence="1">Multi-pass membrane protein</topology>
    </subcellularLocation>
</comment>
<evidence type="ECO:0000256" key="2">
    <source>
        <dbReference type="ARBA" id="ARBA00008335"/>
    </source>
</evidence>
<dbReference type="InterPro" id="IPR036979">
    <property type="entry name" value="CM_dom_sf"/>
</dbReference>
<dbReference type="Proteomes" id="UP000051166">
    <property type="component" value="Unassembled WGS sequence"/>
</dbReference>
<feature type="transmembrane region" description="Helical" evidence="7">
    <location>
        <begin position="225"/>
        <end position="249"/>
    </location>
</feature>
<protein>
    <submittedName>
        <fullName evidence="10">Transport protein</fullName>
    </submittedName>
</protein>
<feature type="transmembrane region" description="Helical" evidence="7">
    <location>
        <begin position="385"/>
        <end position="404"/>
    </location>
</feature>
<comment type="similarity">
    <text evidence="2">Belongs to the major facilitator superfamily.</text>
</comment>
<feature type="transmembrane region" description="Helical" evidence="7">
    <location>
        <begin position="261"/>
        <end position="285"/>
    </location>
</feature>
<dbReference type="SUPFAM" id="SSF48600">
    <property type="entry name" value="Chorismate mutase II"/>
    <property type="match status" value="1"/>
</dbReference>
<reference evidence="10 11" key="1">
    <citation type="journal article" date="2015" name="Genome Announc.">
        <title>Expanding the biotechnology potential of lactobacilli through comparative genomics of 213 strains and associated genera.</title>
        <authorList>
            <person name="Sun Z."/>
            <person name="Harris H.M."/>
            <person name="McCann A."/>
            <person name="Guo C."/>
            <person name="Argimon S."/>
            <person name="Zhang W."/>
            <person name="Yang X."/>
            <person name="Jeffery I.B."/>
            <person name="Cooney J.C."/>
            <person name="Kagawa T.F."/>
            <person name="Liu W."/>
            <person name="Song Y."/>
            <person name="Salvetti E."/>
            <person name="Wrobel A."/>
            <person name="Rasinkangas P."/>
            <person name="Parkhill J."/>
            <person name="Rea M.C."/>
            <person name="O'Sullivan O."/>
            <person name="Ritari J."/>
            <person name="Douillard F.P."/>
            <person name="Paul Ross R."/>
            <person name="Yang R."/>
            <person name="Briner A.E."/>
            <person name="Felis G.E."/>
            <person name="de Vos W.M."/>
            <person name="Barrangou R."/>
            <person name="Klaenhammer T.R."/>
            <person name="Caufield P.W."/>
            <person name="Cui Y."/>
            <person name="Zhang H."/>
            <person name="O'Toole P.W."/>
        </authorList>
    </citation>
    <scope>NUCLEOTIDE SEQUENCE [LARGE SCALE GENOMIC DNA]</scope>
    <source>
        <strain evidence="10 11">DSM 16230</strain>
    </source>
</reference>
<evidence type="ECO:0000256" key="5">
    <source>
        <dbReference type="ARBA" id="ARBA00022989"/>
    </source>
</evidence>
<dbReference type="PROSITE" id="PS50850">
    <property type="entry name" value="MFS"/>
    <property type="match status" value="1"/>
</dbReference>
<dbReference type="PROSITE" id="PS51168">
    <property type="entry name" value="CHORISMATE_MUT_2"/>
    <property type="match status" value="1"/>
</dbReference>
<dbReference type="InterPro" id="IPR002701">
    <property type="entry name" value="CM_II_prokaryot"/>
</dbReference>
<keyword evidence="11" id="KW-1185">Reference proteome</keyword>
<dbReference type="Pfam" id="PF07690">
    <property type="entry name" value="MFS_1"/>
    <property type="match status" value="1"/>
</dbReference>
<dbReference type="SMART" id="SM00830">
    <property type="entry name" value="CM_2"/>
    <property type="match status" value="1"/>
</dbReference>
<feature type="transmembrane region" description="Helical" evidence="7">
    <location>
        <begin position="354"/>
        <end position="373"/>
    </location>
</feature>
<dbReference type="InterPro" id="IPR051788">
    <property type="entry name" value="MFS_Transporter"/>
</dbReference>
<dbReference type="AlphaFoldDB" id="A0A0R1V7P3"/>
<dbReference type="GO" id="GO:0004106">
    <property type="term" value="F:chorismate mutase activity"/>
    <property type="evidence" value="ECO:0007669"/>
    <property type="project" value="InterPro"/>
</dbReference>
<dbReference type="InterPro" id="IPR020846">
    <property type="entry name" value="MFS_dom"/>
</dbReference>
<evidence type="ECO:0000256" key="7">
    <source>
        <dbReference type="SAM" id="Phobius"/>
    </source>
</evidence>